<name>A0A3B6HML9_WHEAT</name>
<dbReference type="Gramene" id="TraesROB_scaffold_060025_01G000200.1">
    <property type="protein sequence ID" value="TraesROB_scaffold_060025_01G000200.1"/>
    <property type="gene ID" value="TraesROB_scaffold_060025_01G000200"/>
</dbReference>
<dbReference type="Gramene" id="TraesRN4A0100052100.1">
    <property type="protein sequence ID" value="TraesRN4A0100052100.1"/>
    <property type="gene ID" value="TraesRN4A0100052100"/>
</dbReference>
<dbReference type="Pfam" id="PF00069">
    <property type="entry name" value="Pkinase"/>
    <property type="match status" value="1"/>
</dbReference>
<dbReference type="Gene3D" id="3.30.200.20">
    <property type="entry name" value="Phosphorylase Kinase, domain 1"/>
    <property type="match status" value="1"/>
</dbReference>
<dbReference type="Gramene" id="TraesCS4A03G0049600.1">
    <property type="protein sequence ID" value="TraesCS4A03G0049600.1.CDS"/>
    <property type="gene ID" value="TraesCS4A03G0049600"/>
</dbReference>
<dbReference type="SUPFAM" id="SSF56112">
    <property type="entry name" value="Protein kinase-like (PK-like)"/>
    <property type="match status" value="1"/>
</dbReference>
<sequence>MNDMTAAMNIRLHILEKITNGFSPDSIIGRGEYGDVYKGVYNGEVIAVKLLHNDPQQVLDDTQFNSEVGNLLRVEHPNIVRLRGYCYEAQYKYVEHNGEKVLCKHMYRVLCFEYLQGGSLDKHLNGTMELHFSMVIIFYA</sequence>
<evidence type="ECO:0000313" key="4">
    <source>
        <dbReference type="Proteomes" id="UP000019116"/>
    </source>
</evidence>
<proteinExistence type="predicted"/>
<dbReference type="Gramene" id="TraesCAD_scaffold_053866_01G000200.1">
    <property type="protein sequence ID" value="TraesCAD_scaffold_053866_01G000200.1"/>
    <property type="gene ID" value="TraesCAD_scaffold_053866_01G000200"/>
</dbReference>
<dbReference type="SMR" id="A0A3B6HML9"/>
<dbReference type="InterPro" id="IPR017441">
    <property type="entry name" value="Protein_kinase_ATP_BS"/>
</dbReference>
<dbReference type="Gramene" id="TraesWEE_scaffold_046309_01G000200.1">
    <property type="protein sequence ID" value="TraesWEE_scaffold_046309_01G000200.1"/>
    <property type="gene ID" value="TraesWEE_scaffold_046309_01G000200"/>
</dbReference>
<evidence type="ECO:0000259" key="2">
    <source>
        <dbReference type="PROSITE" id="PS50011"/>
    </source>
</evidence>
<dbReference type="Gramene" id="TraesCS4A02G026700.1">
    <property type="protein sequence ID" value="TraesCS4A02G026700.1"/>
    <property type="gene ID" value="TraesCS4A02G026700"/>
</dbReference>
<keyword evidence="1" id="KW-0067">ATP-binding</keyword>
<dbReference type="GO" id="GO:0005524">
    <property type="term" value="F:ATP binding"/>
    <property type="evidence" value="ECO:0007669"/>
    <property type="project" value="UniProtKB-UniRule"/>
</dbReference>
<dbReference type="EnsemblPlants" id="TraesCS4A02G026700.1">
    <property type="protein sequence ID" value="TraesCS4A02G026700.1"/>
    <property type="gene ID" value="TraesCS4A02G026700"/>
</dbReference>
<evidence type="ECO:0000313" key="3">
    <source>
        <dbReference type="EnsemblPlants" id="TraesCS4A02G026700.1"/>
    </source>
</evidence>
<dbReference type="OMA" id="YCEERNC"/>
<dbReference type="PANTHER" id="PTHR45707:SF46">
    <property type="entry name" value="PROTEIN KINASE DOMAIN-CONTAINING PROTEIN"/>
    <property type="match status" value="1"/>
</dbReference>
<dbReference type="InterPro" id="IPR011009">
    <property type="entry name" value="Kinase-like_dom_sf"/>
</dbReference>
<dbReference type="Proteomes" id="UP000019116">
    <property type="component" value="Chromosome 4A"/>
</dbReference>
<reference evidence="3" key="2">
    <citation type="submission" date="2018-10" db="UniProtKB">
        <authorList>
            <consortium name="EnsemblPlants"/>
        </authorList>
    </citation>
    <scope>IDENTIFICATION</scope>
</reference>
<dbReference type="Gramene" id="TraesCLE_scaffold_043849_01G000200.1">
    <property type="protein sequence ID" value="TraesCLE_scaffold_043849_01G000200.1"/>
    <property type="gene ID" value="TraesCLE_scaffold_043849_01G000200"/>
</dbReference>
<evidence type="ECO:0000256" key="1">
    <source>
        <dbReference type="PROSITE-ProRule" id="PRU10141"/>
    </source>
</evidence>
<dbReference type="STRING" id="4565.A0A3B6HML9"/>
<feature type="domain" description="Protein kinase" evidence="2">
    <location>
        <begin position="22"/>
        <end position="140"/>
    </location>
</feature>
<accession>A0A3B6HML9</accession>
<dbReference type="Gramene" id="TraesKAR4A01G0012460.1">
    <property type="protein sequence ID" value="cds.TraesKAR4A01G0012460.1"/>
    <property type="gene ID" value="TraesKAR4A01G0012460"/>
</dbReference>
<organism evidence="3">
    <name type="scientific">Triticum aestivum</name>
    <name type="common">Wheat</name>
    <dbReference type="NCBI Taxonomy" id="4565"/>
    <lineage>
        <taxon>Eukaryota</taxon>
        <taxon>Viridiplantae</taxon>
        <taxon>Streptophyta</taxon>
        <taxon>Embryophyta</taxon>
        <taxon>Tracheophyta</taxon>
        <taxon>Spermatophyta</taxon>
        <taxon>Magnoliopsida</taxon>
        <taxon>Liliopsida</taxon>
        <taxon>Poales</taxon>
        <taxon>Poaceae</taxon>
        <taxon>BOP clade</taxon>
        <taxon>Pooideae</taxon>
        <taxon>Triticodae</taxon>
        <taxon>Triticeae</taxon>
        <taxon>Triticinae</taxon>
        <taxon>Triticum</taxon>
    </lineage>
</organism>
<dbReference type="PANTHER" id="PTHR45707">
    <property type="entry name" value="C2 CALCIUM/LIPID-BINDING PLANT PHOSPHORIBOSYLTRANSFERASE FAMILY PROTEIN"/>
    <property type="match status" value="1"/>
</dbReference>
<dbReference type="PROSITE" id="PS50011">
    <property type="entry name" value="PROTEIN_KINASE_DOM"/>
    <property type="match status" value="1"/>
</dbReference>
<protein>
    <recommendedName>
        <fullName evidence="2">Protein kinase domain-containing protein</fullName>
    </recommendedName>
</protein>
<keyword evidence="1" id="KW-0547">Nucleotide-binding</keyword>
<dbReference type="InterPro" id="IPR000719">
    <property type="entry name" value="Prot_kinase_dom"/>
</dbReference>
<dbReference type="GO" id="GO:0004672">
    <property type="term" value="F:protein kinase activity"/>
    <property type="evidence" value="ECO:0007669"/>
    <property type="project" value="InterPro"/>
</dbReference>
<keyword evidence="4" id="KW-1185">Reference proteome</keyword>
<reference evidence="3" key="1">
    <citation type="submission" date="2018-08" db="EMBL/GenBank/DDBJ databases">
        <authorList>
            <person name="Rossello M."/>
        </authorList>
    </citation>
    <scope>NUCLEOTIDE SEQUENCE [LARGE SCALE GENOMIC DNA]</scope>
    <source>
        <strain evidence="3">cv. Chinese Spring</strain>
    </source>
</reference>
<dbReference type="OrthoDB" id="686240at2759"/>
<feature type="binding site" evidence="1">
    <location>
        <position position="49"/>
    </location>
    <ligand>
        <name>ATP</name>
        <dbReference type="ChEBI" id="CHEBI:30616"/>
    </ligand>
</feature>
<dbReference type="AlphaFoldDB" id="A0A3B6HML9"/>
<dbReference type="PROSITE" id="PS00107">
    <property type="entry name" value="PROTEIN_KINASE_ATP"/>
    <property type="match status" value="1"/>
</dbReference>